<dbReference type="NCBIfam" id="TIGR01965">
    <property type="entry name" value="VCBS_repeat"/>
    <property type="match status" value="1"/>
</dbReference>
<dbReference type="Gene3D" id="2.60.40.10">
    <property type="entry name" value="Immunoglobulins"/>
    <property type="match status" value="4"/>
</dbReference>
<dbReference type="EMBL" id="LT670817">
    <property type="protein sequence ID" value="SHI09322.1"/>
    <property type="molecule type" value="Genomic_DNA"/>
</dbReference>
<sequence>MTERHNRLQAGNQLYHQGGLDDGTWAFDAANAASLDASPFSLNSGTPVISPGAAGPSQVVFIDSRTPDIADLINGALPGEQIFVLDPTQDGLDQIASILKANDLSGLSAISIVGHGASGEIDLGSAVIDDANLGHDAAALSVIGASLAPGGDLALYACDTAAGATGHQFIADLSAYAGGADVAAATHLVGSTDLGGSWTLDASTAPAAPAPAPFTASALADYNGVLGTQPGRIFLTTSNTEVISIDVNGSAGTTTATTLASAATTSNFHLSLYGIASDTASGKYFVVDEAALGGSSSTILAGNISGGGGAVTPIYTSAVGAGIYGMRFDPQNSKLYFAQVDPGWPSVTTATGIYTINEDGTGLSKLVSFTGADSATTFAIDTADNLLFFTNGGFNTNPVESVEVANLTTGAIISTNLFSIDPTTSQLVGGIDVDPANHKIYWTTSDPQVSGNNEVFSATFITGASVTLSNIAPIYTGSVTSQPFDVSIDVADGIFYTATTDGTNFKLVEGNLNGTGSPATVYSASGYNPVFMSLELAPTLTLSGTAPTVLKDGPAVTLDSAATVVDSAQDIASATVSITGNLASGDTLSFENGASHFTFGDGHTISASFSAGVLSLTGDATAAEYQSALDTIAFSTTSSNSADRTVSWSVSDGNLSSATSTSTVHVLGAPQVAGEGHTSSSGSHIDAGKTVTFTVAFSSAVTVTTGANGAPTLQLNDSEVATYSSGSGTNTLTFSYTVQPGDTQTDLKATSFVALPTGTTIKDGSGQDADLSGFTAIDTGVQVDTTAPSVTSVGVPANATYIAGQDLDFTVHLSEAVTVTGTPEIALTLDTGGTVDATYVSGSGTSALVFSYAVTGGEADTNGIGVGNAIILNGGTVQDAAANAATLTLASVGSTSGVLVDAIPPTVASVSVPTDGVHSVGQALTFTVHFSENVLVTTGGGAPYIDVTLDTGGTVHAVYTGGSGTPDLTFSYTIASGNDDSNGIAVGSSINLNGGTIKDAATNAAVLTLNSVGSTTGVLVDAIPPTVSSIHTVDSSANNLDTEHFTVTFSAPVNGVDASDFTLVGTGTVGGAITSVSGSGTTWNVTVGNVTGDGTLRLDLNNSGDPITDNYGNTLTAAHTGDQSYTIEHTAPAAPTLALTHDTGVSNSDNITSDPSITYSAPASGDTLLYKVDGGSFSATAPVFATDGSADGLHTVSVEEEDAAGNISAAASLSFTLDTTAPATPTLVLTHDTGVSNTDGVTSDPSITYSTPAPGDTLLYKVDGGGYSATVPVFATDHSADGMHTVSVEEVDSAGNVSNVASLSFTLDTTTPAAPTLVLTHDTGASNTDHLTSDPSIIYSTPAAGDTLLYKVDGGSYSATVPVFATDHSADGSHTVSVEEVDAAGNVSSAASLSFTLDTTAPAAPTLALTHDTGVSNTDHLTSDPSITYALSAAGDTLLYKVDGGSYSATVPVFATNGSADGLHTVSIEEVDAAGNVSAAASLSFTLDTAKPTVSVTADHNALLAGQTALMTFTFSEAVSGFALGDTTVTGGTLSNLVQDSHNADVYTATFTPNASNTEAGSVQVNASSYADIAGNDGTASSIVSFTGDTLAPTAVATASPSSGTEAIGDLVHITLAFGEAVTIAGSAPGLALNDGGTATYDAAATVALHDASKLVFDYTVTASDANTSPLAITDVTHGTTITDLAGNEAGVAATLTGLGVVTSLVTANPDTNHAVASQTVTADAAHGVLANDADTSPADHVVVSAVDGLAADVNQPVAGEYGSLTLHADGSYSYTASSAVTGEGTDTFTYTASNGHGPDSTSTLTITVSGANQNYIEVPSGGSGAGGYNNTVLDGSAGGATLTAAATFNAHQILVGGPGDILNAASFGQDTFVFADNFGHETINNFHPALDVIQLQQSQFGSLAAVMADIQQVGADSVLTLDANHVITITNTPHTSLTASDFHLV</sequence>
<dbReference type="SUPFAM" id="SSF51120">
    <property type="entry name" value="beta-Roll"/>
    <property type="match status" value="1"/>
</dbReference>
<dbReference type="SUPFAM" id="SSF63825">
    <property type="entry name" value="YWTD domain"/>
    <property type="match status" value="1"/>
</dbReference>
<feature type="domain" description="Bacterial Ig-like" evidence="3">
    <location>
        <begin position="1488"/>
        <end position="1582"/>
    </location>
</feature>
<reference evidence="4 5" key="1">
    <citation type="submission" date="2016-11" db="EMBL/GenBank/DDBJ databases">
        <authorList>
            <person name="Jaros S."/>
            <person name="Januszkiewicz K."/>
            <person name="Wedrychowicz H."/>
        </authorList>
    </citation>
    <scope>NUCLEOTIDE SEQUENCE [LARGE SCALE GENOMIC DNA]</scope>
    <source>
        <strain evidence="4 5">GAS138</strain>
    </source>
</reference>
<feature type="domain" description="Bacterial Ig-like" evidence="2">
    <location>
        <begin position="1224"/>
        <end position="1309"/>
    </location>
</feature>
<dbReference type="InterPro" id="IPR044016">
    <property type="entry name" value="Big_13"/>
</dbReference>
<evidence type="ECO:0000313" key="5">
    <source>
        <dbReference type="Proteomes" id="UP000189796"/>
    </source>
</evidence>
<dbReference type="Pfam" id="PF17963">
    <property type="entry name" value="Big_9"/>
    <property type="match status" value="1"/>
</dbReference>
<dbReference type="InterPro" id="IPR044048">
    <property type="entry name" value="Big_12"/>
</dbReference>
<evidence type="ECO:0000259" key="2">
    <source>
        <dbReference type="Pfam" id="PF19077"/>
    </source>
</evidence>
<dbReference type="Pfam" id="PF19077">
    <property type="entry name" value="Big_13"/>
    <property type="match status" value="3"/>
</dbReference>
<dbReference type="Gene3D" id="2.120.10.30">
    <property type="entry name" value="TolB, C-terminal domain"/>
    <property type="match status" value="1"/>
</dbReference>
<dbReference type="Proteomes" id="UP000189796">
    <property type="component" value="Chromosome I"/>
</dbReference>
<organism evidence="4 5">
    <name type="scientific">Bradyrhizobium erythrophlei</name>
    <dbReference type="NCBI Taxonomy" id="1437360"/>
    <lineage>
        <taxon>Bacteria</taxon>
        <taxon>Pseudomonadati</taxon>
        <taxon>Pseudomonadota</taxon>
        <taxon>Alphaproteobacteria</taxon>
        <taxon>Hyphomicrobiales</taxon>
        <taxon>Nitrobacteraceae</taxon>
        <taxon>Bradyrhizobium</taxon>
    </lineage>
</organism>
<gene>
    <name evidence="4" type="ORF">SAMN05443248_8118</name>
</gene>
<feature type="domain" description="Bacterial Ig-like" evidence="2">
    <location>
        <begin position="1315"/>
        <end position="1399"/>
    </location>
</feature>
<evidence type="ECO:0000259" key="3">
    <source>
        <dbReference type="Pfam" id="PF19078"/>
    </source>
</evidence>
<feature type="domain" description="DUF4347" evidence="1">
    <location>
        <begin position="59"/>
        <end position="226"/>
    </location>
</feature>
<dbReference type="InterPro" id="IPR013783">
    <property type="entry name" value="Ig-like_fold"/>
</dbReference>
<evidence type="ECO:0000313" key="4">
    <source>
        <dbReference type="EMBL" id="SHI09322.1"/>
    </source>
</evidence>
<dbReference type="RefSeq" id="WP_079606182.1">
    <property type="nucleotide sequence ID" value="NZ_LT670817.1"/>
</dbReference>
<feature type="domain" description="Bacterial Ig-like" evidence="2">
    <location>
        <begin position="1134"/>
        <end position="1219"/>
    </location>
</feature>
<dbReference type="OrthoDB" id="9810174at2"/>
<dbReference type="InterPro" id="IPR010221">
    <property type="entry name" value="VCBS_dom"/>
</dbReference>
<name>A0A1M5YBF7_9BRAD</name>
<dbReference type="Pfam" id="PF19078">
    <property type="entry name" value="Big_12"/>
    <property type="match status" value="1"/>
</dbReference>
<dbReference type="InterPro" id="IPR011049">
    <property type="entry name" value="Serralysin-like_metalloprot_C"/>
</dbReference>
<dbReference type="InterPro" id="IPR025592">
    <property type="entry name" value="DUF4347"/>
</dbReference>
<dbReference type="PANTHER" id="PTHR34677:SF3">
    <property type="entry name" value="BACTERIAL IG-LIKE DOMAIN-CONTAINING PROTEIN"/>
    <property type="match status" value="1"/>
</dbReference>
<proteinExistence type="predicted"/>
<dbReference type="InterPro" id="IPR011042">
    <property type="entry name" value="6-blade_b-propeller_TolB-like"/>
</dbReference>
<dbReference type="Pfam" id="PF14252">
    <property type="entry name" value="DUF4347"/>
    <property type="match status" value="1"/>
</dbReference>
<protein>
    <recommendedName>
        <fullName evidence="6">VCBS repeat-containing protein</fullName>
    </recommendedName>
</protein>
<evidence type="ECO:0000259" key="1">
    <source>
        <dbReference type="Pfam" id="PF14252"/>
    </source>
</evidence>
<evidence type="ECO:0008006" key="6">
    <source>
        <dbReference type="Google" id="ProtNLM"/>
    </source>
</evidence>
<accession>A0A1M5YBF7</accession>
<dbReference type="PANTHER" id="PTHR34677">
    <property type="match status" value="1"/>
</dbReference>